<dbReference type="PROSITE" id="PS51161">
    <property type="entry name" value="ATP_CONE"/>
    <property type="match status" value="1"/>
</dbReference>
<dbReference type="PANTHER" id="PTHR33477:SF3">
    <property type="entry name" value="P-LOOP NTPASE DOMAIN-CONTAINING PROTEIN LPA1 HOMOLOG 1"/>
    <property type="match status" value="1"/>
</dbReference>
<dbReference type="Gene3D" id="3.40.50.300">
    <property type="entry name" value="P-loop containing nucleotide triphosphate hydrolases"/>
    <property type="match status" value="1"/>
</dbReference>
<dbReference type="InterPro" id="IPR027417">
    <property type="entry name" value="P-loop_NTPase"/>
</dbReference>
<gene>
    <name evidence="5" type="ORF">DFQ59_107130</name>
</gene>
<protein>
    <submittedName>
        <fullName evidence="5">2-phosphoglycerate kinase</fullName>
    </submittedName>
</protein>
<dbReference type="EMBL" id="QPJY01000007">
    <property type="protein sequence ID" value="RCX28383.1"/>
    <property type="molecule type" value="Genomic_DNA"/>
</dbReference>
<dbReference type="GO" id="GO:0016301">
    <property type="term" value="F:kinase activity"/>
    <property type="evidence" value="ECO:0007669"/>
    <property type="project" value="UniProtKB-KW"/>
</dbReference>
<proteinExistence type="predicted"/>
<feature type="domain" description="ATP-cone" evidence="4">
    <location>
        <begin position="4"/>
        <end position="94"/>
    </location>
</feature>
<dbReference type="SUPFAM" id="SSF52540">
    <property type="entry name" value="P-loop containing nucleoside triphosphate hydrolases"/>
    <property type="match status" value="1"/>
</dbReference>
<name>A0A369C3N9_9GAMM</name>
<sequence>MAKILVTDPGEGTRVPFLRGILTRSLQDAGLAFERAYDIASAIRTELGEGAGETREISTAELRRLVLRRLQRLASPEQTRAYQASGRGVEAIQVRTAAGNVSPFSRAELRRCLESCGLTSEESADITRKVHVELLRENATHTSSHHLRRLTYRRLKEDLGAGSARRYLVWMEFLHSGRPLLLLIGGVPGSGKSTIANDIAHRLDSARTQSTDMLREVMRMLVPKQLMPVLHASSFTAWRALPGSRMGREPGANAVLDGYHAQAELVSVAVEAAIQRALTERVSLVIEGVHLHPAVLQRVPHDTDAIVVPILLAVLKPEQLRARIRGRGRKVPDRRTERYLDHFDDIWRLQSDLLSQAEQDPRNSINIIVNDNKEKAIRQVMSTIIDALAHAFSRDSEARTGND</sequence>
<dbReference type="GO" id="GO:0005524">
    <property type="term" value="F:ATP binding"/>
    <property type="evidence" value="ECO:0007669"/>
    <property type="project" value="UniProtKB-UniRule"/>
</dbReference>
<evidence type="ECO:0000313" key="6">
    <source>
        <dbReference type="Proteomes" id="UP000252707"/>
    </source>
</evidence>
<keyword evidence="1 3" id="KW-0547">Nucleotide-binding</keyword>
<dbReference type="RefSeq" id="WP_114280319.1">
    <property type="nucleotide sequence ID" value="NZ_QPJY01000007.1"/>
</dbReference>
<dbReference type="Proteomes" id="UP000252707">
    <property type="component" value="Unassembled WGS sequence"/>
</dbReference>
<comment type="caution">
    <text evidence="5">The sequence shown here is derived from an EMBL/GenBank/DDBJ whole genome shotgun (WGS) entry which is preliminary data.</text>
</comment>
<keyword evidence="6" id="KW-1185">Reference proteome</keyword>
<keyword evidence="5" id="KW-0418">Kinase</keyword>
<organism evidence="5 6">
    <name type="scientific">Thioalbus denitrificans</name>
    <dbReference type="NCBI Taxonomy" id="547122"/>
    <lineage>
        <taxon>Bacteria</taxon>
        <taxon>Pseudomonadati</taxon>
        <taxon>Pseudomonadota</taxon>
        <taxon>Gammaproteobacteria</taxon>
        <taxon>Chromatiales</taxon>
        <taxon>Ectothiorhodospiraceae</taxon>
        <taxon>Thioalbus</taxon>
    </lineage>
</organism>
<evidence type="ECO:0000256" key="1">
    <source>
        <dbReference type="ARBA" id="ARBA00022741"/>
    </source>
</evidence>
<dbReference type="InterPro" id="IPR005144">
    <property type="entry name" value="ATP-cone_dom"/>
</dbReference>
<evidence type="ECO:0000259" key="4">
    <source>
        <dbReference type="PROSITE" id="PS51161"/>
    </source>
</evidence>
<keyword evidence="5" id="KW-0808">Transferase</keyword>
<dbReference type="OrthoDB" id="58297at2"/>
<dbReference type="AlphaFoldDB" id="A0A369C3N9"/>
<keyword evidence="2 3" id="KW-0067">ATP-binding</keyword>
<evidence type="ECO:0000256" key="3">
    <source>
        <dbReference type="PROSITE-ProRule" id="PRU00492"/>
    </source>
</evidence>
<evidence type="ECO:0000256" key="2">
    <source>
        <dbReference type="ARBA" id="ARBA00022840"/>
    </source>
</evidence>
<dbReference type="PANTHER" id="PTHR33477">
    <property type="entry name" value="P-LOOP NTPASE DOMAIN-CONTAINING PROTEIN LPA1 HOMOLOG 1"/>
    <property type="match status" value="1"/>
</dbReference>
<accession>A0A369C3N9</accession>
<evidence type="ECO:0000313" key="5">
    <source>
        <dbReference type="EMBL" id="RCX28383.1"/>
    </source>
</evidence>
<reference evidence="5 6" key="1">
    <citation type="submission" date="2018-07" db="EMBL/GenBank/DDBJ databases">
        <title>Genomic Encyclopedia of Type Strains, Phase IV (KMG-IV): sequencing the most valuable type-strain genomes for metagenomic binning, comparative biology and taxonomic classification.</title>
        <authorList>
            <person name="Goeker M."/>
        </authorList>
    </citation>
    <scope>NUCLEOTIDE SEQUENCE [LARGE SCALE GENOMIC DNA]</scope>
    <source>
        <strain evidence="5 6">DSM 26407</strain>
    </source>
</reference>